<proteinExistence type="predicted"/>
<feature type="region of interest" description="Disordered" evidence="1">
    <location>
        <begin position="1"/>
        <end position="55"/>
    </location>
</feature>
<sequence>MTEQPDPNAGTDTFTPHVPVVPPGGLASPATDPNVVAPASAEPQAGPPAAETVGRPRLARLFSEQLARLELTADGDAHHGAMPDVELDPAELDPALVDELVGLQISIPAAEAFGVLGGLRPTGEDLFTVTLDDETLEIPHTARLHVSSRSWREADEGAVEQLTGELPASPLHGEERSPDRLTGPGDLRE</sequence>
<dbReference type="EMBL" id="CP107020">
    <property type="protein sequence ID" value="UYG17761.1"/>
    <property type="molecule type" value="Genomic_DNA"/>
</dbReference>
<dbReference type="Proteomes" id="UP001164305">
    <property type="component" value="Chromosome"/>
</dbReference>
<reference evidence="2" key="1">
    <citation type="submission" date="2022-10" db="EMBL/GenBank/DDBJ databases">
        <title>Whole-Genome Sequencing of Brachybacterium huguangmaarense BRM-3, Isolated from Betula schmidtii.</title>
        <authorList>
            <person name="Haam D."/>
        </authorList>
    </citation>
    <scope>NUCLEOTIDE SEQUENCE</scope>
    <source>
        <strain evidence="2">BRM-3</strain>
    </source>
</reference>
<protein>
    <recommendedName>
        <fullName evidence="4">Type III secretion system (T3SS) SseB-like protein</fullName>
    </recommendedName>
</protein>
<name>A0ABY6G554_9MICO</name>
<keyword evidence="3" id="KW-1185">Reference proteome</keyword>
<evidence type="ECO:0008006" key="4">
    <source>
        <dbReference type="Google" id="ProtNLM"/>
    </source>
</evidence>
<feature type="region of interest" description="Disordered" evidence="1">
    <location>
        <begin position="149"/>
        <end position="189"/>
    </location>
</feature>
<feature type="compositionally biased region" description="Polar residues" evidence="1">
    <location>
        <begin position="1"/>
        <end position="14"/>
    </location>
</feature>
<evidence type="ECO:0000313" key="3">
    <source>
        <dbReference type="Proteomes" id="UP001164305"/>
    </source>
</evidence>
<evidence type="ECO:0000256" key="1">
    <source>
        <dbReference type="SAM" id="MobiDB-lite"/>
    </source>
</evidence>
<dbReference type="RefSeq" id="WP_263594969.1">
    <property type="nucleotide sequence ID" value="NZ_CP107020.1"/>
</dbReference>
<evidence type="ECO:0000313" key="2">
    <source>
        <dbReference type="EMBL" id="UYG17761.1"/>
    </source>
</evidence>
<organism evidence="2 3">
    <name type="scientific">Brachybacterium huguangmaarense</name>
    <dbReference type="NCBI Taxonomy" id="1652028"/>
    <lineage>
        <taxon>Bacteria</taxon>
        <taxon>Bacillati</taxon>
        <taxon>Actinomycetota</taxon>
        <taxon>Actinomycetes</taxon>
        <taxon>Micrococcales</taxon>
        <taxon>Dermabacteraceae</taxon>
        <taxon>Brachybacterium</taxon>
    </lineage>
</organism>
<accession>A0ABY6G554</accession>
<gene>
    <name evidence="2" type="ORF">BRM3_04890</name>
</gene>